<evidence type="ECO:0000256" key="1">
    <source>
        <dbReference type="SAM" id="Coils"/>
    </source>
</evidence>
<organism evidence="3 4">
    <name type="scientific">Trematosphaeria pertusa</name>
    <dbReference type="NCBI Taxonomy" id="390896"/>
    <lineage>
        <taxon>Eukaryota</taxon>
        <taxon>Fungi</taxon>
        <taxon>Dikarya</taxon>
        <taxon>Ascomycota</taxon>
        <taxon>Pezizomycotina</taxon>
        <taxon>Dothideomycetes</taxon>
        <taxon>Pleosporomycetidae</taxon>
        <taxon>Pleosporales</taxon>
        <taxon>Massarineae</taxon>
        <taxon>Trematosphaeriaceae</taxon>
        <taxon>Trematosphaeria</taxon>
    </lineage>
</organism>
<sequence>MSEDSYTLNELVAYGKKNFRTEYAAVANTALYNMQSRDIEDTDGDTDTTDVLLVGFFNNKSSNKQLWAVYVKDKAGQGGIILYQGKVGERLKEVPERQKGNIRLDEPFLSIHGKHQTKEKREAGLERLGVFVEFVSMLMGKVDVLKVSTKNPLELFQKACKLAARGVQNMNTAGGERSTGSGAETAANGGRDVSAVARKRKRAQGDDGEAPEAGGQGLRRKFPNLPLPRKTRSTQTDEPSQAVQPSQVIPSSQGTGLIAAVQTYINGLELDLVAAKQDANDWKSKYEELEKNAANGGAEAEELRKRLDEANARIASWTETMQGLLD</sequence>
<proteinExistence type="predicted"/>
<keyword evidence="1" id="KW-0175">Coiled coil</keyword>
<feature type="compositionally biased region" description="Polar residues" evidence="2">
    <location>
        <begin position="171"/>
        <end position="182"/>
    </location>
</feature>
<evidence type="ECO:0000313" key="4">
    <source>
        <dbReference type="Proteomes" id="UP000800094"/>
    </source>
</evidence>
<dbReference type="RefSeq" id="XP_033684285.1">
    <property type="nucleotide sequence ID" value="XM_033821980.1"/>
</dbReference>
<feature type="coiled-coil region" evidence="1">
    <location>
        <begin position="265"/>
        <end position="320"/>
    </location>
</feature>
<feature type="compositionally biased region" description="Polar residues" evidence="2">
    <location>
        <begin position="233"/>
        <end position="249"/>
    </location>
</feature>
<dbReference type="GeneID" id="54575310"/>
<keyword evidence="4" id="KW-1185">Reference proteome</keyword>
<name>A0A6A6IFR8_9PLEO</name>
<reference evidence="3" key="1">
    <citation type="journal article" date="2020" name="Stud. Mycol.">
        <title>101 Dothideomycetes genomes: a test case for predicting lifestyles and emergence of pathogens.</title>
        <authorList>
            <person name="Haridas S."/>
            <person name="Albert R."/>
            <person name="Binder M."/>
            <person name="Bloem J."/>
            <person name="Labutti K."/>
            <person name="Salamov A."/>
            <person name="Andreopoulos B."/>
            <person name="Baker S."/>
            <person name="Barry K."/>
            <person name="Bills G."/>
            <person name="Bluhm B."/>
            <person name="Cannon C."/>
            <person name="Castanera R."/>
            <person name="Culley D."/>
            <person name="Daum C."/>
            <person name="Ezra D."/>
            <person name="Gonzalez J."/>
            <person name="Henrissat B."/>
            <person name="Kuo A."/>
            <person name="Liang C."/>
            <person name="Lipzen A."/>
            <person name="Lutzoni F."/>
            <person name="Magnuson J."/>
            <person name="Mondo S."/>
            <person name="Nolan M."/>
            <person name="Ohm R."/>
            <person name="Pangilinan J."/>
            <person name="Park H.-J."/>
            <person name="Ramirez L."/>
            <person name="Alfaro M."/>
            <person name="Sun H."/>
            <person name="Tritt A."/>
            <person name="Yoshinaga Y."/>
            <person name="Zwiers L.-H."/>
            <person name="Turgeon B."/>
            <person name="Goodwin S."/>
            <person name="Spatafora J."/>
            <person name="Crous P."/>
            <person name="Grigoriev I."/>
        </authorList>
    </citation>
    <scope>NUCLEOTIDE SEQUENCE</scope>
    <source>
        <strain evidence="3">CBS 122368</strain>
    </source>
</reference>
<evidence type="ECO:0000256" key="2">
    <source>
        <dbReference type="SAM" id="MobiDB-lite"/>
    </source>
</evidence>
<accession>A0A6A6IFR8</accession>
<gene>
    <name evidence="3" type="ORF">BU26DRAFT_315695</name>
</gene>
<protein>
    <submittedName>
        <fullName evidence="3">Uncharacterized protein</fullName>
    </submittedName>
</protein>
<dbReference type="Proteomes" id="UP000800094">
    <property type="component" value="Unassembled WGS sequence"/>
</dbReference>
<evidence type="ECO:0000313" key="3">
    <source>
        <dbReference type="EMBL" id="KAF2249281.1"/>
    </source>
</evidence>
<dbReference type="EMBL" id="ML987195">
    <property type="protein sequence ID" value="KAF2249281.1"/>
    <property type="molecule type" value="Genomic_DNA"/>
</dbReference>
<feature type="region of interest" description="Disordered" evidence="2">
    <location>
        <begin position="171"/>
        <end position="249"/>
    </location>
</feature>
<dbReference type="AlphaFoldDB" id="A0A6A6IFR8"/>